<dbReference type="EMBL" id="BALG01000031">
    <property type="protein sequence ID" value="GAC41429.1"/>
    <property type="molecule type" value="Genomic_DNA"/>
</dbReference>
<protein>
    <submittedName>
        <fullName evidence="2">Putative exporter of polyketide antibiotics</fullName>
    </submittedName>
</protein>
<evidence type="ECO:0000313" key="2">
    <source>
        <dbReference type="EMBL" id="GAC41429.1"/>
    </source>
</evidence>
<feature type="transmembrane region" description="Helical" evidence="1">
    <location>
        <begin position="12"/>
        <end position="35"/>
    </location>
</feature>
<evidence type="ECO:0000313" key="3">
    <source>
        <dbReference type="Proteomes" id="UP000029453"/>
    </source>
</evidence>
<keyword evidence="1" id="KW-1133">Transmembrane helix</keyword>
<proteinExistence type="predicted"/>
<keyword evidence="1" id="KW-0812">Transmembrane</keyword>
<accession>M9LYY3</accession>
<dbReference type="InterPro" id="IPR032820">
    <property type="entry name" value="ATPase_put"/>
</dbReference>
<keyword evidence="3" id="KW-1185">Reference proteome</keyword>
<dbReference type="Proteomes" id="UP000029453">
    <property type="component" value="Unassembled WGS sequence"/>
</dbReference>
<dbReference type="OrthoDB" id="2624769at2"/>
<gene>
    <name evidence="2" type="ORF">PPOP_0779</name>
</gene>
<keyword evidence="1" id="KW-0472">Membrane</keyword>
<dbReference type="Pfam" id="PF09527">
    <property type="entry name" value="ATPase_gene1"/>
    <property type="match status" value="1"/>
</dbReference>
<dbReference type="RefSeq" id="WP_006284740.1">
    <property type="nucleotide sequence ID" value="NZ_BALG01000031.1"/>
</dbReference>
<evidence type="ECO:0000256" key="1">
    <source>
        <dbReference type="SAM" id="Phobius"/>
    </source>
</evidence>
<name>M9LYY3_PAEPP</name>
<dbReference type="AlphaFoldDB" id="M9LYY3"/>
<organism evidence="2 3">
    <name type="scientific">Paenibacillus popilliae ATCC 14706</name>
    <dbReference type="NCBI Taxonomy" id="1212764"/>
    <lineage>
        <taxon>Bacteria</taxon>
        <taxon>Bacillati</taxon>
        <taxon>Bacillota</taxon>
        <taxon>Bacilli</taxon>
        <taxon>Bacillales</taxon>
        <taxon>Paenibacillaceae</taxon>
        <taxon>Paenibacillus</taxon>
    </lineage>
</organism>
<sequence length="77" mass="8552">MKTSKRNDSAWFIALSISGAGIMLAVYIVMGYFAGKWLAHMLDGPKLWLAVGMIAGMCFGIMNIVYVVRKFMGEQDE</sequence>
<reference evidence="2 3" key="1">
    <citation type="submission" date="2012-10" db="EMBL/GenBank/DDBJ databases">
        <title>Draft Genome Sequence of Paenibacillus popilliae ATCC 14706T.</title>
        <authorList>
            <person name="Iiyama K."/>
            <person name="Mori K."/>
            <person name="Mon H."/>
            <person name="Chieda Y."/>
            <person name="Lee J.M."/>
            <person name="Kusakabe T."/>
            <person name="Tashiro K."/>
            <person name="Asano S."/>
            <person name="Yasunaga-Aoki C."/>
            <person name="Shimizu S."/>
        </authorList>
    </citation>
    <scope>NUCLEOTIDE SEQUENCE [LARGE SCALE GENOMIC DNA]</scope>
    <source>
        <strain evidence="2 3">ATCC 14706</strain>
    </source>
</reference>
<comment type="caution">
    <text evidence="2">The sequence shown here is derived from an EMBL/GenBank/DDBJ whole genome shotgun (WGS) entry which is preliminary data.</text>
</comment>
<feature type="transmembrane region" description="Helical" evidence="1">
    <location>
        <begin position="47"/>
        <end position="68"/>
    </location>
</feature>